<keyword evidence="3" id="KW-1185">Reference proteome</keyword>
<name>A0A7W7H5S6_9ACTN</name>
<comment type="caution">
    <text evidence="2">The sequence shown here is derived from an EMBL/GenBank/DDBJ whole genome shotgun (WGS) entry which is preliminary data.</text>
</comment>
<proteinExistence type="predicted"/>
<feature type="compositionally biased region" description="Basic and acidic residues" evidence="1">
    <location>
        <begin position="40"/>
        <end position="56"/>
    </location>
</feature>
<evidence type="ECO:0000313" key="2">
    <source>
        <dbReference type="EMBL" id="MBB4744545.1"/>
    </source>
</evidence>
<reference evidence="2 3" key="1">
    <citation type="submission" date="2020-08" db="EMBL/GenBank/DDBJ databases">
        <title>Sequencing the genomes of 1000 actinobacteria strains.</title>
        <authorList>
            <person name="Klenk H.-P."/>
        </authorList>
    </citation>
    <scope>NUCLEOTIDE SEQUENCE [LARGE SCALE GENOMIC DNA]</scope>
    <source>
        <strain evidence="2 3">DSM 45809</strain>
    </source>
</reference>
<dbReference type="Proteomes" id="UP000546162">
    <property type="component" value="Unassembled WGS sequence"/>
</dbReference>
<organism evidence="2 3">
    <name type="scientific">Actinoplanes octamycinicus</name>
    <dbReference type="NCBI Taxonomy" id="135948"/>
    <lineage>
        <taxon>Bacteria</taxon>
        <taxon>Bacillati</taxon>
        <taxon>Actinomycetota</taxon>
        <taxon>Actinomycetes</taxon>
        <taxon>Micromonosporales</taxon>
        <taxon>Micromonosporaceae</taxon>
        <taxon>Actinoplanes</taxon>
    </lineage>
</organism>
<dbReference type="AlphaFoldDB" id="A0A7W7H5S6"/>
<evidence type="ECO:0000313" key="3">
    <source>
        <dbReference type="Proteomes" id="UP000546162"/>
    </source>
</evidence>
<sequence length="56" mass="5863">MTTSRGRDRGWASGTAVLAEGDGRPGLVRQGLGEGTAVLAERRGRPGADRVPKMDL</sequence>
<gene>
    <name evidence="2" type="ORF">BJY16_008004</name>
</gene>
<dbReference type="EMBL" id="JACHNB010000001">
    <property type="protein sequence ID" value="MBB4744545.1"/>
    <property type="molecule type" value="Genomic_DNA"/>
</dbReference>
<accession>A0A7W7H5S6</accession>
<feature type="region of interest" description="Disordered" evidence="1">
    <location>
        <begin position="1"/>
        <end position="56"/>
    </location>
</feature>
<protein>
    <submittedName>
        <fullName evidence="2">Uncharacterized protein</fullName>
    </submittedName>
</protein>
<evidence type="ECO:0000256" key="1">
    <source>
        <dbReference type="SAM" id="MobiDB-lite"/>
    </source>
</evidence>
<feature type="compositionally biased region" description="Basic and acidic residues" evidence="1">
    <location>
        <begin position="1"/>
        <end position="10"/>
    </location>
</feature>